<keyword evidence="3" id="KW-0238">DNA-binding</keyword>
<dbReference type="Proteomes" id="UP001589645">
    <property type="component" value="Unassembled WGS sequence"/>
</dbReference>
<comment type="similarity">
    <text evidence="1">Belongs to the LysR transcriptional regulatory family.</text>
</comment>
<dbReference type="Pfam" id="PF00126">
    <property type="entry name" value="HTH_1"/>
    <property type="match status" value="1"/>
</dbReference>
<feature type="domain" description="HTH lysR-type" evidence="5">
    <location>
        <begin position="1"/>
        <end position="58"/>
    </location>
</feature>
<sequence length="281" mass="30636">MDIEALRSFLAFVETGSFTRAAKQIHRTQSAFSAQMRKLEDEIGAALFEKEGRNLILTPAGLRLSSHAKHLVTSHDSALGQLKKFQSKTPLRLGCPEDYNDAVLPHVVAALKRKEPTCSIQIYSEPSVSLRQGLDDGRLDAAILTRSPESEEGYWLTSDQGVWIAAAHYHLDITQPLTLALFQIDCKYHAAAIDSLTKRGIDYQLLASCNTASAQRAIVRSGLAIGAMGRLSLGEGLSILETMPPLPAVDVVLAVSAKSHPLLTQAFLQQLSDECNHIISH</sequence>
<dbReference type="InterPro" id="IPR036388">
    <property type="entry name" value="WH-like_DNA-bd_sf"/>
</dbReference>
<dbReference type="InterPro" id="IPR000847">
    <property type="entry name" value="LysR_HTH_N"/>
</dbReference>
<evidence type="ECO:0000256" key="2">
    <source>
        <dbReference type="ARBA" id="ARBA00023015"/>
    </source>
</evidence>
<dbReference type="SUPFAM" id="SSF53850">
    <property type="entry name" value="Periplasmic binding protein-like II"/>
    <property type="match status" value="1"/>
</dbReference>
<evidence type="ECO:0000256" key="1">
    <source>
        <dbReference type="ARBA" id="ARBA00009437"/>
    </source>
</evidence>
<dbReference type="InterPro" id="IPR005119">
    <property type="entry name" value="LysR_subst-bd"/>
</dbReference>
<proteinExistence type="inferred from homology"/>
<evidence type="ECO:0000259" key="5">
    <source>
        <dbReference type="PROSITE" id="PS50931"/>
    </source>
</evidence>
<dbReference type="PANTHER" id="PTHR30579:SF7">
    <property type="entry name" value="HTH-TYPE TRANSCRIPTIONAL REGULATOR LRHA-RELATED"/>
    <property type="match status" value="1"/>
</dbReference>
<evidence type="ECO:0000313" key="6">
    <source>
        <dbReference type="EMBL" id="MFB9134018.1"/>
    </source>
</evidence>
<evidence type="ECO:0000313" key="7">
    <source>
        <dbReference type="Proteomes" id="UP001589645"/>
    </source>
</evidence>
<dbReference type="RefSeq" id="WP_390191819.1">
    <property type="nucleotide sequence ID" value="NZ_JBHMEP010000001.1"/>
</dbReference>
<gene>
    <name evidence="6" type="ORF">ACFFUV_03435</name>
</gene>
<evidence type="ECO:0000256" key="3">
    <source>
        <dbReference type="ARBA" id="ARBA00023125"/>
    </source>
</evidence>
<organism evidence="6 7">
    <name type="scientific">Vibrio olivae</name>
    <dbReference type="NCBI Taxonomy" id="1243002"/>
    <lineage>
        <taxon>Bacteria</taxon>
        <taxon>Pseudomonadati</taxon>
        <taxon>Pseudomonadota</taxon>
        <taxon>Gammaproteobacteria</taxon>
        <taxon>Vibrionales</taxon>
        <taxon>Vibrionaceae</taxon>
        <taxon>Vibrio</taxon>
    </lineage>
</organism>
<dbReference type="Gene3D" id="1.10.10.10">
    <property type="entry name" value="Winged helix-like DNA-binding domain superfamily/Winged helix DNA-binding domain"/>
    <property type="match status" value="1"/>
</dbReference>
<dbReference type="Gene3D" id="3.40.190.10">
    <property type="entry name" value="Periplasmic binding protein-like II"/>
    <property type="match status" value="2"/>
</dbReference>
<protein>
    <submittedName>
        <fullName evidence="6">LysR family transcriptional regulator</fullName>
    </submittedName>
</protein>
<name>A0ABV5HII3_9VIBR</name>
<accession>A0ABV5HII3</accession>
<evidence type="ECO:0000256" key="4">
    <source>
        <dbReference type="ARBA" id="ARBA00023163"/>
    </source>
</evidence>
<keyword evidence="2" id="KW-0805">Transcription regulation</keyword>
<dbReference type="Pfam" id="PF03466">
    <property type="entry name" value="LysR_substrate"/>
    <property type="match status" value="1"/>
</dbReference>
<reference evidence="6 7" key="1">
    <citation type="submission" date="2024-09" db="EMBL/GenBank/DDBJ databases">
        <authorList>
            <person name="Sun Q."/>
            <person name="Mori K."/>
        </authorList>
    </citation>
    <scope>NUCLEOTIDE SEQUENCE [LARGE SCALE GENOMIC DNA]</scope>
    <source>
        <strain evidence="6 7">CECT 8064</strain>
    </source>
</reference>
<comment type="caution">
    <text evidence="6">The sequence shown here is derived from an EMBL/GenBank/DDBJ whole genome shotgun (WGS) entry which is preliminary data.</text>
</comment>
<dbReference type="InterPro" id="IPR050176">
    <property type="entry name" value="LTTR"/>
</dbReference>
<dbReference type="EMBL" id="JBHMEP010000001">
    <property type="protein sequence ID" value="MFB9134018.1"/>
    <property type="molecule type" value="Genomic_DNA"/>
</dbReference>
<dbReference type="PROSITE" id="PS50931">
    <property type="entry name" value="HTH_LYSR"/>
    <property type="match status" value="1"/>
</dbReference>
<dbReference type="PANTHER" id="PTHR30579">
    <property type="entry name" value="TRANSCRIPTIONAL REGULATOR"/>
    <property type="match status" value="1"/>
</dbReference>
<dbReference type="InterPro" id="IPR036390">
    <property type="entry name" value="WH_DNA-bd_sf"/>
</dbReference>
<dbReference type="SUPFAM" id="SSF46785">
    <property type="entry name" value="Winged helix' DNA-binding domain"/>
    <property type="match status" value="1"/>
</dbReference>
<dbReference type="PRINTS" id="PR00039">
    <property type="entry name" value="HTHLYSR"/>
</dbReference>
<keyword evidence="7" id="KW-1185">Reference proteome</keyword>
<keyword evidence="4" id="KW-0804">Transcription</keyword>